<dbReference type="PROSITE" id="PS50966">
    <property type="entry name" value="ZF_SWIM"/>
    <property type="match status" value="1"/>
</dbReference>
<evidence type="ECO:0000259" key="7">
    <source>
        <dbReference type="PROSITE" id="PS50966"/>
    </source>
</evidence>
<reference evidence="8" key="1">
    <citation type="submission" date="2019-12" db="EMBL/GenBank/DDBJ databases">
        <authorList>
            <person name="Scholes J."/>
        </authorList>
    </citation>
    <scope>NUCLEOTIDE SEQUENCE</scope>
</reference>
<dbReference type="Pfam" id="PF10551">
    <property type="entry name" value="MULE"/>
    <property type="match status" value="1"/>
</dbReference>
<dbReference type="InterPro" id="IPR004330">
    <property type="entry name" value="FAR1_DNA_bnd_dom"/>
</dbReference>
<dbReference type="Pfam" id="PF04434">
    <property type="entry name" value="SWIM"/>
    <property type="match status" value="1"/>
</dbReference>
<sequence>MDASSRNSTNLGDSGIFPEPHVGMEFDSEKAAKMFYEDYARHLGFAPQVHHERSKSNVKEMCREFLCSVDRFKKGACVAMLRIELSSKNKWTVTKFVKEHSHPTLNHNKLHCIQLKRHFATMGVDVVPTGVMYVSVDGNDFSAGSNNLEFSCQRILGRDAQNVLDYFKKMQAENPGFYYAIHLDDENHMTNAFWADARSRASYSHFGDAVILDTSYRANQYKVPFAPFTGVNHHGQIILFGCALVFDESEAAFIWLFKTFLAAMNNREPVSFTTDDDGAIRDAASQVFPRARHCINKWHVLREGQQRMARVCFTHPKFQVDLYNCINNTEKVEEFEWCWQSIVEKYDLKKNDWLRSIFSKRKRWAPVYFRDSFFATLPGAGPDRSFFNGYVNSQTTLPMFFRQYERALESSFEREVEADFDTMCTTSLLRTPSPMEKQAADLYTKRVFSRFQEELVETFVYTANRVDGDGDNCTYRVAKFEDDRKSYFVSLNIAEMKANCTCMMFEYSGILCRHVLTVFTVTNVLTLPSHYILNRWTRNAKSEGQLEPQGHGTLTERYNNLCKEAIRFAMEGAVTQETYNVALASVREGIKKVGGVKKSVTNVVPSGPLVGGVGCDDKGTNTGNPETTPLLWPRQDEITPRFNLNDAGIFRSVSDAAAICVAPHSLNCNADRADKVPVLPCLKSMTWIMENKDSTPANKIAVINLKLQDYSKNPPVESEVKFSLSRATLEPMLRSMAYITDQLTAPASNVAIINLKLQDPVTTSVESEVKFQLSRDTLGAMLRSMAYIREQLSNTVEPKPEAPAKRLRK</sequence>
<dbReference type="EMBL" id="CACSLK010011299">
    <property type="protein sequence ID" value="CAA0813168.1"/>
    <property type="molecule type" value="Genomic_DNA"/>
</dbReference>
<dbReference type="GO" id="GO:0006355">
    <property type="term" value="P:regulation of DNA-templated transcription"/>
    <property type="evidence" value="ECO:0007669"/>
    <property type="project" value="UniProtKB-UniRule"/>
</dbReference>
<dbReference type="OrthoDB" id="1927586at2759"/>
<organism evidence="8 9">
    <name type="scientific">Striga hermonthica</name>
    <name type="common">Purple witchweed</name>
    <name type="synonym">Buchnera hermonthica</name>
    <dbReference type="NCBI Taxonomy" id="68872"/>
    <lineage>
        <taxon>Eukaryota</taxon>
        <taxon>Viridiplantae</taxon>
        <taxon>Streptophyta</taxon>
        <taxon>Embryophyta</taxon>
        <taxon>Tracheophyta</taxon>
        <taxon>Spermatophyta</taxon>
        <taxon>Magnoliopsida</taxon>
        <taxon>eudicotyledons</taxon>
        <taxon>Gunneridae</taxon>
        <taxon>Pentapetalae</taxon>
        <taxon>asterids</taxon>
        <taxon>lamiids</taxon>
        <taxon>Lamiales</taxon>
        <taxon>Orobanchaceae</taxon>
        <taxon>Buchnereae</taxon>
        <taxon>Striga</taxon>
    </lineage>
</organism>
<dbReference type="InterPro" id="IPR031052">
    <property type="entry name" value="FHY3/FAR1"/>
</dbReference>
<dbReference type="Pfam" id="PF03101">
    <property type="entry name" value="FAR1"/>
    <property type="match status" value="1"/>
</dbReference>
<keyword evidence="6" id="KW-0539">Nucleus</keyword>
<evidence type="ECO:0000313" key="9">
    <source>
        <dbReference type="Proteomes" id="UP001153555"/>
    </source>
</evidence>
<dbReference type="GO" id="GO:0005634">
    <property type="term" value="C:nucleus"/>
    <property type="evidence" value="ECO:0007669"/>
    <property type="project" value="UniProtKB-SubCell"/>
</dbReference>
<protein>
    <recommendedName>
        <fullName evidence="6">Protein FAR1-RELATED SEQUENCE</fullName>
    </recommendedName>
</protein>
<evidence type="ECO:0000256" key="5">
    <source>
        <dbReference type="PROSITE-ProRule" id="PRU00325"/>
    </source>
</evidence>
<dbReference type="SMART" id="SM00575">
    <property type="entry name" value="ZnF_PMZ"/>
    <property type="match status" value="1"/>
</dbReference>
<dbReference type="PANTHER" id="PTHR31669:SF218">
    <property type="entry name" value="PROTEIN FAR1-RELATED SEQUENCE 3"/>
    <property type="match status" value="1"/>
</dbReference>
<dbReference type="PANTHER" id="PTHR31669">
    <property type="entry name" value="PROTEIN FAR1-RELATED SEQUENCE 10-RELATED"/>
    <property type="match status" value="1"/>
</dbReference>
<evidence type="ECO:0000256" key="6">
    <source>
        <dbReference type="RuleBase" id="RU367018"/>
    </source>
</evidence>
<comment type="caution">
    <text evidence="8">The sequence shown here is derived from an EMBL/GenBank/DDBJ whole genome shotgun (WGS) entry which is preliminary data.</text>
</comment>
<keyword evidence="2 6" id="KW-0479">Metal-binding</keyword>
<dbReference type="Proteomes" id="UP001153555">
    <property type="component" value="Unassembled WGS sequence"/>
</dbReference>
<dbReference type="InterPro" id="IPR006564">
    <property type="entry name" value="Znf_PMZ"/>
</dbReference>
<comment type="similarity">
    <text evidence="1 6">Belongs to the FHY3/FAR1 family.</text>
</comment>
<dbReference type="InterPro" id="IPR007527">
    <property type="entry name" value="Znf_SWIM"/>
</dbReference>
<evidence type="ECO:0000256" key="2">
    <source>
        <dbReference type="ARBA" id="ARBA00022723"/>
    </source>
</evidence>
<dbReference type="GO" id="GO:0008270">
    <property type="term" value="F:zinc ion binding"/>
    <property type="evidence" value="ECO:0007669"/>
    <property type="project" value="UniProtKB-UniRule"/>
</dbReference>
<dbReference type="AlphaFoldDB" id="A0A9N7R636"/>
<evidence type="ECO:0000256" key="4">
    <source>
        <dbReference type="ARBA" id="ARBA00022833"/>
    </source>
</evidence>
<feature type="domain" description="SWIM-type" evidence="7">
    <location>
        <begin position="487"/>
        <end position="523"/>
    </location>
</feature>
<keyword evidence="4 6" id="KW-0862">Zinc</keyword>
<keyword evidence="9" id="KW-1185">Reference proteome</keyword>
<accession>A0A9N7R636</accession>
<name>A0A9N7R636_STRHE</name>
<evidence type="ECO:0000256" key="3">
    <source>
        <dbReference type="ARBA" id="ARBA00022771"/>
    </source>
</evidence>
<keyword evidence="3 5" id="KW-0863">Zinc-finger</keyword>
<gene>
    <name evidence="8" type="ORF">SHERM_13727</name>
</gene>
<evidence type="ECO:0000256" key="1">
    <source>
        <dbReference type="ARBA" id="ARBA00005889"/>
    </source>
</evidence>
<dbReference type="InterPro" id="IPR018289">
    <property type="entry name" value="MULE_transposase_dom"/>
</dbReference>
<proteinExistence type="inferred from homology"/>
<evidence type="ECO:0000313" key="8">
    <source>
        <dbReference type="EMBL" id="CAA0813168.1"/>
    </source>
</evidence>
<comment type="subcellular location">
    <subcellularLocation>
        <location evidence="6">Nucleus</location>
    </subcellularLocation>
</comment>
<comment type="function">
    <text evidence="6">Putative transcription activator involved in regulating light control of development.</text>
</comment>